<dbReference type="AlphaFoldDB" id="A0AAD5MFD0"/>
<evidence type="ECO:0000313" key="2">
    <source>
        <dbReference type="Proteomes" id="UP001196413"/>
    </source>
</evidence>
<evidence type="ECO:0000313" key="1">
    <source>
        <dbReference type="EMBL" id="KAJ1348022.1"/>
    </source>
</evidence>
<organism evidence="1 2">
    <name type="scientific">Parelaphostrongylus tenuis</name>
    <name type="common">Meningeal worm</name>
    <dbReference type="NCBI Taxonomy" id="148309"/>
    <lineage>
        <taxon>Eukaryota</taxon>
        <taxon>Metazoa</taxon>
        <taxon>Ecdysozoa</taxon>
        <taxon>Nematoda</taxon>
        <taxon>Chromadorea</taxon>
        <taxon>Rhabditida</taxon>
        <taxon>Rhabditina</taxon>
        <taxon>Rhabditomorpha</taxon>
        <taxon>Strongyloidea</taxon>
        <taxon>Metastrongylidae</taxon>
        <taxon>Parelaphostrongylus</taxon>
    </lineage>
</organism>
<keyword evidence="2" id="KW-1185">Reference proteome</keyword>
<protein>
    <submittedName>
        <fullName evidence="1">Uncharacterized protein</fullName>
    </submittedName>
</protein>
<name>A0AAD5MFD0_PARTN</name>
<reference evidence="1" key="1">
    <citation type="submission" date="2021-06" db="EMBL/GenBank/DDBJ databases">
        <title>Parelaphostrongylus tenuis whole genome reference sequence.</title>
        <authorList>
            <person name="Garwood T.J."/>
            <person name="Larsen P.A."/>
            <person name="Fountain-Jones N.M."/>
            <person name="Garbe J.R."/>
            <person name="Macchietto M.G."/>
            <person name="Kania S.A."/>
            <person name="Gerhold R.W."/>
            <person name="Richards J.E."/>
            <person name="Wolf T.M."/>
        </authorList>
    </citation>
    <scope>NUCLEOTIDE SEQUENCE</scope>
    <source>
        <strain evidence="1">MNPRO001-30</strain>
        <tissue evidence="1">Meninges</tissue>
    </source>
</reference>
<proteinExistence type="predicted"/>
<sequence>MNKKIEAIPTMHMSTSGTLTTTNIVMANWPKQMWQGVANRAVRMLASGPFRSHFISAIAVVD</sequence>
<dbReference type="EMBL" id="JAHQIW010000416">
    <property type="protein sequence ID" value="KAJ1348022.1"/>
    <property type="molecule type" value="Genomic_DNA"/>
</dbReference>
<dbReference type="Proteomes" id="UP001196413">
    <property type="component" value="Unassembled WGS sequence"/>
</dbReference>
<accession>A0AAD5MFD0</accession>
<gene>
    <name evidence="1" type="ORF">KIN20_003234</name>
</gene>
<comment type="caution">
    <text evidence="1">The sequence shown here is derived from an EMBL/GenBank/DDBJ whole genome shotgun (WGS) entry which is preliminary data.</text>
</comment>